<protein>
    <submittedName>
        <fullName evidence="2">Exopolysaccharide biosynthesis protein YbjH</fullName>
    </submittedName>
</protein>
<evidence type="ECO:0000313" key="3">
    <source>
        <dbReference type="Proteomes" id="UP000198728"/>
    </source>
</evidence>
<dbReference type="AlphaFoldDB" id="A0A1I1L3Z9"/>
<dbReference type="Pfam" id="PF06082">
    <property type="entry name" value="YjbH"/>
    <property type="match status" value="1"/>
</dbReference>
<keyword evidence="3" id="KW-1185">Reference proteome</keyword>
<dbReference type="InterPro" id="IPR010344">
    <property type="entry name" value="YbjH"/>
</dbReference>
<name>A0A1I1L3Z9_9RHOB</name>
<proteinExistence type="predicted"/>
<feature type="transmembrane region" description="Helical" evidence="1">
    <location>
        <begin position="12"/>
        <end position="30"/>
    </location>
</feature>
<gene>
    <name evidence="2" type="ORF">SAMN04488094_107132</name>
</gene>
<evidence type="ECO:0000256" key="1">
    <source>
        <dbReference type="SAM" id="Phobius"/>
    </source>
</evidence>
<keyword evidence="1" id="KW-0472">Membrane</keyword>
<organism evidence="2 3">
    <name type="scientific">Tropicimonas isoalkanivorans</name>
    <dbReference type="NCBI Taxonomy" id="441112"/>
    <lineage>
        <taxon>Bacteria</taxon>
        <taxon>Pseudomonadati</taxon>
        <taxon>Pseudomonadota</taxon>
        <taxon>Alphaproteobacteria</taxon>
        <taxon>Rhodobacterales</taxon>
        <taxon>Roseobacteraceae</taxon>
        <taxon>Tropicimonas</taxon>
    </lineage>
</organism>
<evidence type="ECO:0000313" key="2">
    <source>
        <dbReference type="EMBL" id="SFC65718.1"/>
    </source>
</evidence>
<sequence>MPEQHRKLAGRAIVSAAVIVGTAYPLGGFAEPLVTDSYNLYGVPGLLEMPTAESAADAEFSGNFNWVDEQFRSALTFQFAPRLSGTFRYAKVPEFVDYGEDYYDRSFDLRFQFLDESIWLPAVAIGFNDFIGTGIYSAEYLVATKTFRDSLRVTGGLGWGRLGTYEPLTDGSERKTDRVDTGGSFNFDRFFTGPMAAFGGVSWAPTDQLTLKAEYSSDAYTREMRRGLVDHTSPWNFGAEYRINEGVSLQAAYLYGDTYGLQLNFTMNPKAPLFGPGNEPAPLPVRPRPPRSVDPEAWNLEWTAATPAQQDQFNTRLKEALAKEGISLEAIDLKPHSVEIQIENNRYYPYAEAVGRISRILTRAMPESVETFSIVATDDGVPYSRVSLSRTDLERLENAPSDAILARTQFSEALRFAPPENRVGDPFPRFTWYMAPYIDYSLFDPDNPLRADLGVGVGADVILAPGLILSGDVRQRLVGNLDDVDRRSTSELPRVRSNSSLYNQTDTYLKNLTLAHFGRPSGEWYSRVTAGYLEQMYAGISGELLWKPVDSRLALGSELNYTVQREFDGGFGLQDYDVWTGYLSAYYDFENGYYGQIDAGRFLAGDYGATFTASRQFDNGWEVGAFATFTDVPFEEFGEGSFDKGVFLKIPLYWASGQPSRAGYGLKIRPLTRDGGARVSVPDRLYDTVREWHESDFEDSGGRFWR</sequence>
<dbReference type="Proteomes" id="UP000198728">
    <property type="component" value="Unassembled WGS sequence"/>
</dbReference>
<keyword evidence="1" id="KW-1133">Transmembrane helix</keyword>
<keyword evidence="1" id="KW-0812">Transmembrane</keyword>
<accession>A0A1I1L3Z9</accession>
<reference evidence="2 3" key="1">
    <citation type="submission" date="2016-10" db="EMBL/GenBank/DDBJ databases">
        <authorList>
            <person name="de Groot N.N."/>
        </authorList>
    </citation>
    <scope>NUCLEOTIDE SEQUENCE [LARGE SCALE GENOMIC DNA]</scope>
    <source>
        <strain evidence="2 3">DSM 19548</strain>
    </source>
</reference>
<dbReference type="RefSeq" id="WP_093361127.1">
    <property type="nucleotide sequence ID" value="NZ_FOLG01000007.1"/>
</dbReference>
<dbReference type="STRING" id="441112.SAMN04488094_107132"/>
<dbReference type="OrthoDB" id="19542at2"/>
<dbReference type="EMBL" id="FOLG01000007">
    <property type="protein sequence ID" value="SFC65718.1"/>
    <property type="molecule type" value="Genomic_DNA"/>
</dbReference>